<comment type="caution">
    <text evidence="1">The sequence shown here is derived from an EMBL/GenBank/DDBJ whole genome shotgun (WGS) entry which is preliminary data.</text>
</comment>
<organism evidence="1 2">
    <name type="scientific">Ceratocystis fimbriata CBS 114723</name>
    <dbReference type="NCBI Taxonomy" id="1035309"/>
    <lineage>
        <taxon>Eukaryota</taxon>
        <taxon>Fungi</taxon>
        <taxon>Dikarya</taxon>
        <taxon>Ascomycota</taxon>
        <taxon>Pezizomycotina</taxon>
        <taxon>Sordariomycetes</taxon>
        <taxon>Hypocreomycetidae</taxon>
        <taxon>Microascales</taxon>
        <taxon>Ceratocystidaceae</taxon>
        <taxon>Ceratocystis</taxon>
    </lineage>
</organism>
<proteinExistence type="predicted"/>
<evidence type="ECO:0000313" key="2">
    <source>
        <dbReference type="Proteomes" id="UP000222788"/>
    </source>
</evidence>
<gene>
    <name evidence="1" type="ORF">CFIMG_007502RA00001</name>
</gene>
<dbReference type="Proteomes" id="UP000222788">
    <property type="component" value="Unassembled WGS sequence"/>
</dbReference>
<accession>A0A2C5WWC9</accession>
<dbReference type="AlphaFoldDB" id="A0A2C5WWC9"/>
<reference evidence="1 2" key="2">
    <citation type="journal article" date="2013" name="IMA Fungus">
        <title>IMA Genome-F 1: Ceratocystis fimbriata: Draft nuclear genome sequence for the plant pathogen, Ceratocystis fimbriata.</title>
        <authorList>
            <person name="Wilken P.M."/>
            <person name="Steenkamp E.T."/>
            <person name="Wingfield M.J."/>
            <person name="de Beer Z.W."/>
            <person name="Wingfield B.D."/>
        </authorList>
    </citation>
    <scope>NUCLEOTIDE SEQUENCE [LARGE SCALE GENOMIC DNA]</scope>
    <source>
        <strain evidence="1 2">CBS 114723</strain>
    </source>
</reference>
<keyword evidence="2" id="KW-1185">Reference proteome</keyword>
<dbReference type="EMBL" id="APWK03000143">
    <property type="protein sequence ID" value="PHH50186.1"/>
    <property type="molecule type" value="Genomic_DNA"/>
</dbReference>
<evidence type="ECO:0000313" key="1">
    <source>
        <dbReference type="EMBL" id="PHH50186.1"/>
    </source>
</evidence>
<sequence length="59" mass="6378">MGFGKLLAILGQESRLLQGCCFTLGEIVIRQNQSVICLQADRVSVTEQMSVERPPEGGA</sequence>
<protein>
    <submittedName>
        <fullName evidence="1">Uncharacterized protein</fullName>
    </submittedName>
</protein>
<reference evidence="1 2" key="1">
    <citation type="journal article" date="2013" name="Fungal Biol.">
        <title>Analysis of microsatellite markers in the genome of the plant pathogen Ceratocystis fimbriata.</title>
        <authorList>
            <person name="Simpson M.C."/>
            <person name="Wilken P.M."/>
            <person name="Coetzee M.P."/>
            <person name="Wingfield M.J."/>
            <person name="Wingfield B.D."/>
        </authorList>
    </citation>
    <scope>NUCLEOTIDE SEQUENCE [LARGE SCALE GENOMIC DNA]</scope>
    <source>
        <strain evidence="1 2">CBS 114723</strain>
    </source>
</reference>
<name>A0A2C5WWC9_9PEZI</name>